<keyword evidence="5 9" id="KW-0540">Nuclease</keyword>
<evidence type="ECO:0000256" key="6">
    <source>
        <dbReference type="ARBA" id="ARBA00022759"/>
    </source>
</evidence>
<dbReference type="SUPFAM" id="SSF69065">
    <property type="entry name" value="RNase III domain-like"/>
    <property type="match status" value="1"/>
</dbReference>
<keyword evidence="9" id="KW-0479">Metal-binding</keyword>
<keyword evidence="3 9" id="KW-0698">rRNA processing</keyword>
<dbReference type="CDD" id="cd00593">
    <property type="entry name" value="RIBOc"/>
    <property type="match status" value="1"/>
</dbReference>
<comment type="cofactor">
    <cofactor evidence="9">
        <name>Mg(2+)</name>
        <dbReference type="ChEBI" id="CHEBI:18420"/>
    </cofactor>
</comment>
<dbReference type="PROSITE" id="PS00517">
    <property type="entry name" value="RNASE_3_1"/>
    <property type="match status" value="1"/>
</dbReference>
<keyword evidence="4 9" id="KW-0507">mRNA processing</keyword>
<dbReference type="PANTHER" id="PTHR11207:SF0">
    <property type="entry name" value="RIBONUCLEASE 3"/>
    <property type="match status" value="1"/>
</dbReference>
<dbReference type="EC" id="3.1.26.3" evidence="9"/>
<keyword evidence="9" id="KW-0460">Magnesium</keyword>
<dbReference type="GO" id="GO:0010468">
    <property type="term" value="P:regulation of gene expression"/>
    <property type="evidence" value="ECO:0007669"/>
    <property type="project" value="TreeGrafter"/>
</dbReference>
<feature type="domain" description="DRBM" evidence="10">
    <location>
        <begin position="161"/>
        <end position="230"/>
    </location>
</feature>
<sequence length="230" mass="26289">MKKQLNLLENKLDFKFKDISLLRNALVHRSYLNEHKDFVFDQNERLEFLGDAVLELAVTDYLYRNYTEAEGILTNWRSSLVNGDRLASIAEALGVYDFMYLSKGESQDGNKKARQYILANAFEAIVGAVYLDQGYKAAAKFIDSNLVVHLEKIIADRSYIDAKSMFQEKAQEKMSLTPHYRVLEESGPDHNKRFVIGVYLEKELIATGDGYSKQEAQTNAAGQALKKKKW</sequence>
<evidence type="ECO:0000256" key="5">
    <source>
        <dbReference type="ARBA" id="ARBA00022722"/>
    </source>
</evidence>
<dbReference type="GO" id="GO:0006364">
    <property type="term" value="P:rRNA processing"/>
    <property type="evidence" value="ECO:0007669"/>
    <property type="project" value="UniProtKB-UniRule"/>
</dbReference>
<dbReference type="Proteomes" id="UP000177626">
    <property type="component" value="Unassembled WGS sequence"/>
</dbReference>
<comment type="similarity">
    <text evidence="2">Belongs to the ribonuclease III family.</text>
</comment>
<proteinExistence type="inferred from homology"/>
<evidence type="ECO:0000256" key="4">
    <source>
        <dbReference type="ARBA" id="ARBA00022664"/>
    </source>
</evidence>
<evidence type="ECO:0000256" key="2">
    <source>
        <dbReference type="ARBA" id="ARBA00010183"/>
    </source>
</evidence>
<feature type="domain" description="RNase III" evidence="11">
    <location>
        <begin position="5"/>
        <end position="134"/>
    </location>
</feature>
<keyword evidence="9" id="KW-0699">rRNA-binding</keyword>
<dbReference type="InterPro" id="IPR000999">
    <property type="entry name" value="RNase_III_dom"/>
</dbReference>
<dbReference type="PROSITE" id="PS50142">
    <property type="entry name" value="RNASE_3_2"/>
    <property type="match status" value="1"/>
</dbReference>
<dbReference type="EMBL" id="MHKQ01000024">
    <property type="protein sequence ID" value="OGY93294.1"/>
    <property type="molecule type" value="Genomic_DNA"/>
</dbReference>
<feature type="binding site" evidence="9">
    <location>
        <position position="123"/>
    </location>
    <ligand>
        <name>Mg(2+)</name>
        <dbReference type="ChEBI" id="CHEBI:18420"/>
    </ligand>
</feature>
<dbReference type="InterPro" id="IPR036389">
    <property type="entry name" value="RNase_III_sf"/>
</dbReference>
<reference evidence="12 13" key="1">
    <citation type="journal article" date="2016" name="Nat. Commun.">
        <title>Thousands of microbial genomes shed light on interconnected biogeochemical processes in an aquifer system.</title>
        <authorList>
            <person name="Anantharaman K."/>
            <person name="Brown C.T."/>
            <person name="Hug L.A."/>
            <person name="Sharon I."/>
            <person name="Castelle C.J."/>
            <person name="Probst A.J."/>
            <person name="Thomas B.C."/>
            <person name="Singh A."/>
            <person name="Wilkins M.J."/>
            <person name="Karaoz U."/>
            <person name="Brodie E.L."/>
            <person name="Williams K.H."/>
            <person name="Hubbard S.S."/>
            <person name="Banfield J.F."/>
        </authorList>
    </citation>
    <scope>NUCLEOTIDE SEQUENCE [LARGE SCALE GENOMIC DNA]</scope>
</reference>
<protein>
    <recommendedName>
        <fullName evidence="9">Ribonuclease 3</fullName>
        <ecNumber evidence="9">3.1.26.3</ecNumber>
    </recommendedName>
    <alternativeName>
        <fullName evidence="9">Ribonuclease III</fullName>
        <shortName evidence="9">RNase III</shortName>
    </alternativeName>
</protein>
<dbReference type="CDD" id="cd10845">
    <property type="entry name" value="DSRM_RNAse_III_family"/>
    <property type="match status" value="1"/>
</dbReference>
<keyword evidence="8 9" id="KW-0694">RNA-binding</keyword>
<dbReference type="InterPro" id="IPR014720">
    <property type="entry name" value="dsRBD_dom"/>
</dbReference>
<comment type="catalytic activity">
    <reaction evidence="1 9">
        <text>Endonucleolytic cleavage to 5'-phosphomonoester.</text>
        <dbReference type="EC" id="3.1.26.3"/>
    </reaction>
</comment>
<dbReference type="GO" id="GO:0006397">
    <property type="term" value="P:mRNA processing"/>
    <property type="evidence" value="ECO:0007669"/>
    <property type="project" value="UniProtKB-UniRule"/>
</dbReference>
<dbReference type="GO" id="GO:0003725">
    <property type="term" value="F:double-stranded RNA binding"/>
    <property type="evidence" value="ECO:0007669"/>
    <property type="project" value="TreeGrafter"/>
</dbReference>
<organism evidence="12 13">
    <name type="scientific">Candidatus Komeilibacteria bacterium RIFOXYC1_FULL_37_11</name>
    <dbReference type="NCBI Taxonomy" id="1798555"/>
    <lineage>
        <taxon>Bacteria</taxon>
        <taxon>Candidatus Komeiliibacteriota</taxon>
    </lineage>
</organism>
<dbReference type="GO" id="GO:0004525">
    <property type="term" value="F:ribonuclease III activity"/>
    <property type="evidence" value="ECO:0007669"/>
    <property type="project" value="UniProtKB-UniRule"/>
</dbReference>
<keyword evidence="7 9" id="KW-0378">Hydrolase</keyword>
<dbReference type="Gene3D" id="3.30.160.20">
    <property type="match status" value="1"/>
</dbReference>
<dbReference type="GO" id="GO:0005737">
    <property type="term" value="C:cytoplasm"/>
    <property type="evidence" value="ECO:0007669"/>
    <property type="project" value="UniProtKB-SubCell"/>
</dbReference>
<dbReference type="PROSITE" id="PS50137">
    <property type="entry name" value="DS_RBD"/>
    <property type="match status" value="1"/>
</dbReference>
<dbReference type="AlphaFoldDB" id="A0A1G2BVV6"/>
<dbReference type="GO" id="GO:0019843">
    <property type="term" value="F:rRNA binding"/>
    <property type="evidence" value="ECO:0007669"/>
    <property type="project" value="UniProtKB-KW"/>
</dbReference>
<dbReference type="PANTHER" id="PTHR11207">
    <property type="entry name" value="RIBONUCLEASE III"/>
    <property type="match status" value="1"/>
</dbReference>
<evidence type="ECO:0000256" key="9">
    <source>
        <dbReference type="HAMAP-Rule" id="MF_00104"/>
    </source>
</evidence>
<keyword evidence="9" id="KW-0819">tRNA processing</keyword>
<dbReference type="HAMAP" id="MF_00104">
    <property type="entry name" value="RNase_III"/>
    <property type="match status" value="1"/>
</dbReference>
<evidence type="ECO:0000256" key="7">
    <source>
        <dbReference type="ARBA" id="ARBA00022801"/>
    </source>
</evidence>
<evidence type="ECO:0000256" key="8">
    <source>
        <dbReference type="ARBA" id="ARBA00022884"/>
    </source>
</evidence>
<dbReference type="SMART" id="SM00535">
    <property type="entry name" value="RIBOc"/>
    <property type="match status" value="1"/>
</dbReference>
<dbReference type="InterPro" id="IPR011907">
    <property type="entry name" value="RNase_III"/>
</dbReference>
<dbReference type="GO" id="GO:0046872">
    <property type="term" value="F:metal ion binding"/>
    <property type="evidence" value="ECO:0007669"/>
    <property type="project" value="UniProtKB-KW"/>
</dbReference>
<evidence type="ECO:0000259" key="11">
    <source>
        <dbReference type="PROSITE" id="PS50142"/>
    </source>
</evidence>
<comment type="function">
    <text evidence="9">Digests double-stranded RNA. Involved in the processing of primary rRNA transcript to yield the immediate precursors to the large and small rRNAs (23S and 16S). Processes some mRNAs, and tRNAs when they are encoded in the rRNA operon. Processes pre-crRNA and tracrRNA of type II CRISPR loci if present in the organism.</text>
</comment>
<evidence type="ECO:0000313" key="12">
    <source>
        <dbReference type="EMBL" id="OGY93294.1"/>
    </source>
</evidence>
<accession>A0A1G2BVV6</accession>
<dbReference type="Pfam" id="PF00035">
    <property type="entry name" value="dsrm"/>
    <property type="match status" value="1"/>
</dbReference>
<feature type="binding site" evidence="9">
    <location>
        <position position="120"/>
    </location>
    <ligand>
        <name>Mg(2+)</name>
        <dbReference type="ChEBI" id="CHEBI:18420"/>
    </ligand>
</feature>
<feature type="active site" evidence="9">
    <location>
        <position position="123"/>
    </location>
</feature>
<evidence type="ECO:0000259" key="10">
    <source>
        <dbReference type="PROSITE" id="PS50137"/>
    </source>
</evidence>
<keyword evidence="6 9" id="KW-0255">Endonuclease</keyword>
<feature type="active site" evidence="9">
    <location>
        <position position="51"/>
    </location>
</feature>
<evidence type="ECO:0000256" key="1">
    <source>
        <dbReference type="ARBA" id="ARBA00000109"/>
    </source>
</evidence>
<dbReference type="Pfam" id="PF14622">
    <property type="entry name" value="Ribonucleas_3_3"/>
    <property type="match status" value="1"/>
</dbReference>
<dbReference type="Gene3D" id="1.10.1520.10">
    <property type="entry name" value="Ribonuclease III domain"/>
    <property type="match status" value="1"/>
</dbReference>
<dbReference type="SUPFAM" id="SSF54768">
    <property type="entry name" value="dsRNA-binding domain-like"/>
    <property type="match status" value="1"/>
</dbReference>
<comment type="caution">
    <text evidence="12">The sequence shown here is derived from an EMBL/GenBank/DDBJ whole genome shotgun (WGS) entry which is preliminary data.</text>
</comment>
<dbReference type="GO" id="GO:0008033">
    <property type="term" value="P:tRNA processing"/>
    <property type="evidence" value="ECO:0007669"/>
    <property type="project" value="UniProtKB-KW"/>
</dbReference>
<dbReference type="SMART" id="SM00358">
    <property type="entry name" value="DSRM"/>
    <property type="match status" value="1"/>
</dbReference>
<name>A0A1G2BVV6_9BACT</name>
<gene>
    <name evidence="9" type="primary">rnc</name>
    <name evidence="12" type="ORF">A2406_00885</name>
</gene>
<dbReference type="NCBIfam" id="TIGR02191">
    <property type="entry name" value="RNaseIII"/>
    <property type="match status" value="1"/>
</dbReference>
<comment type="subunit">
    <text evidence="9">Homodimer.</text>
</comment>
<feature type="binding site" evidence="9">
    <location>
        <position position="47"/>
    </location>
    <ligand>
        <name>Mg(2+)</name>
        <dbReference type="ChEBI" id="CHEBI:18420"/>
    </ligand>
</feature>
<dbReference type="FunFam" id="1.10.1520.10:FF:000001">
    <property type="entry name" value="Ribonuclease 3"/>
    <property type="match status" value="1"/>
</dbReference>
<keyword evidence="9" id="KW-0963">Cytoplasm</keyword>
<evidence type="ECO:0000256" key="3">
    <source>
        <dbReference type="ARBA" id="ARBA00022552"/>
    </source>
</evidence>
<comment type="subcellular location">
    <subcellularLocation>
        <location evidence="9">Cytoplasm</location>
    </subcellularLocation>
</comment>
<evidence type="ECO:0000313" key="13">
    <source>
        <dbReference type="Proteomes" id="UP000177626"/>
    </source>
</evidence>